<evidence type="ECO:0000313" key="1">
    <source>
        <dbReference type="EMBL" id="MCI00185.1"/>
    </source>
</evidence>
<evidence type="ECO:0000313" key="2">
    <source>
        <dbReference type="Proteomes" id="UP000265520"/>
    </source>
</evidence>
<name>A0A392NNX0_9FABA</name>
<feature type="non-terminal residue" evidence="1">
    <location>
        <position position="1"/>
    </location>
</feature>
<proteinExistence type="predicted"/>
<gene>
    <name evidence="1" type="ORF">A2U01_0021202</name>
</gene>
<keyword evidence="2" id="KW-1185">Reference proteome</keyword>
<organism evidence="1 2">
    <name type="scientific">Trifolium medium</name>
    <dbReference type="NCBI Taxonomy" id="97028"/>
    <lineage>
        <taxon>Eukaryota</taxon>
        <taxon>Viridiplantae</taxon>
        <taxon>Streptophyta</taxon>
        <taxon>Embryophyta</taxon>
        <taxon>Tracheophyta</taxon>
        <taxon>Spermatophyta</taxon>
        <taxon>Magnoliopsida</taxon>
        <taxon>eudicotyledons</taxon>
        <taxon>Gunneridae</taxon>
        <taxon>Pentapetalae</taxon>
        <taxon>rosids</taxon>
        <taxon>fabids</taxon>
        <taxon>Fabales</taxon>
        <taxon>Fabaceae</taxon>
        <taxon>Papilionoideae</taxon>
        <taxon>50 kb inversion clade</taxon>
        <taxon>NPAAA clade</taxon>
        <taxon>Hologalegina</taxon>
        <taxon>IRL clade</taxon>
        <taxon>Trifolieae</taxon>
        <taxon>Trifolium</taxon>
    </lineage>
</organism>
<sequence length="14" mass="1547">STYEEHDEHDGDGG</sequence>
<comment type="caution">
    <text evidence="1">The sequence shown here is derived from an EMBL/GenBank/DDBJ whole genome shotgun (WGS) entry which is preliminary data.</text>
</comment>
<reference evidence="1 2" key="1">
    <citation type="journal article" date="2018" name="Front. Plant Sci.">
        <title>Red Clover (Trifolium pratense) and Zigzag Clover (T. medium) - A Picture of Genomic Similarities and Differences.</title>
        <authorList>
            <person name="Dluhosova J."/>
            <person name="Istvanek J."/>
            <person name="Nedelnik J."/>
            <person name="Repkova J."/>
        </authorList>
    </citation>
    <scope>NUCLEOTIDE SEQUENCE [LARGE SCALE GENOMIC DNA]</scope>
    <source>
        <strain evidence="2">cv. 10/8</strain>
        <tissue evidence="1">Leaf</tissue>
    </source>
</reference>
<accession>A0A392NNX0</accession>
<protein>
    <submittedName>
        <fullName evidence="1">Uncharacterized protein</fullName>
    </submittedName>
</protein>
<dbReference type="Proteomes" id="UP000265520">
    <property type="component" value="Unassembled WGS sequence"/>
</dbReference>
<dbReference type="EMBL" id="LXQA010042460">
    <property type="protein sequence ID" value="MCI00185.1"/>
    <property type="molecule type" value="Genomic_DNA"/>
</dbReference>